<proteinExistence type="predicted"/>
<evidence type="ECO:0000313" key="3">
    <source>
        <dbReference type="Proteomes" id="UP001189429"/>
    </source>
</evidence>
<name>A0ABN9W4M5_9DINO</name>
<evidence type="ECO:0000256" key="1">
    <source>
        <dbReference type="SAM" id="MobiDB-lite"/>
    </source>
</evidence>
<dbReference type="Proteomes" id="UP001189429">
    <property type="component" value="Unassembled WGS sequence"/>
</dbReference>
<feature type="compositionally biased region" description="Low complexity" evidence="1">
    <location>
        <begin position="121"/>
        <end position="132"/>
    </location>
</feature>
<evidence type="ECO:0000313" key="2">
    <source>
        <dbReference type="EMBL" id="CAK0881058.1"/>
    </source>
</evidence>
<dbReference type="EMBL" id="CAUYUJ010018146">
    <property type="protein sequence ID" value="CAK0881058.1"/>
    <property type="molecule type" value="Genomic_DNA"/>
</dbReference>
<comment type="caution">
    <text evidence="2">The sequence shown here is derived from an EMBL/GenBank/DDBJ whole genome shotgun (WGS) entry which is preliminary data.</text>
</comment>
<gene>
    <name evidence="2" type="ORF">PCOR1329_LOCUS64006</name>
</gene>
<accession>A0ABN9W4M5</accession>
<organism evidence="2 3">
    <name type="scientific">Prorocentrum cordatum</name>
    <dbReference type="NCBI Taxonomy" id="2364126"/>
    <lineage>
        <taxon>Eukaryota</taxon>
        <taxon>Sar</taxon>
        <taxon>Alveolata</taxon>
        <taxon>Dinophyceae</taxon>
        <taxon>Prorocentrales</taxon>
        <taxon>Prorocentraceae</taxon>
        <taxon>Prorocentrum</taxon>
    </lineage>
</organism>
<feature type="compositionally biased region" description="Low complexity" evidence="1">
    <location>
        <begin position="79"/>
        <end position="95"/>
    </location>
</feature>
<sequence length="154" mass="16053">MARAAVPPVLCFCFGPFPNKPFTCSARVCLSCSPCSANSYSLRRATRQNKYGIENLKDLKEKLPADEAQKIFRAIESFSAAPSSSSAKGPARPAAVTTDAEGRARFQVSKAASGKGKKGPEAAAAAPASAPTEAKEGVVTTDAEGRARFRAAEA</sequence>
<keyword evidence="3" id="KW-1185">Reference proteome</keyword>
<reference evidence="2" key="1">
    <citation type="submission" date="2023-10" db="EMBL/GenBank/DDBJ databases">
        <authorList>
            <person name="Chen Y."/>
            <person name="Shah S."/>
            <person name="Dougan E. K."/>
            <person name="Thang M."/>
            <person name="Chan C."/>
        </authorList>
    </citation>
    <scope>NUCLEOTIDE SEQUENCE [LARGE SCALE GENOMIC DNA]</scope>
</reference>
<feature type="non-terminal residue" evidence="2">
    <location>
        <position position="154"/>
    </location>
</feature>
<feature type="region of interest" description="Disordered" evidence="1">
    <location>
        <begin position="79"/>
        <end position="140"/>
    </location>
</feature>
<protein>
    <submittedName>
        <fullName evidence="2">Uncharacterized protein</fullName>
    </submittedName>
</protein>